<keyword evidence="3" id="KW-0378">Hydrolase</keyword>
<dbReference type="GO" id="GO:0016791">
    <property type="term" value="F:phosphatase activity"/>
    <property type="evidence" value="ECO:0007669"/>
    <property type="project" value="UniProtKB-ARBA"/>
</dbReference>
<dbReference type="InterPro" id="IPR052018">
    <property type="entry name" value="PHP_domain"/>
</dbReference>
<dbReference type="AlphaFoldDB" id="A0A9D1UCU4"/>
<dbReference type="SMART" id="SM00481">
    <property type="entry name" value="POLIIIAc"/>
    <property type="match status" value="1"/>
</dbReference>
<evidence type="ECO:0000256" key="1">
    <source>
        <dbReference type="SAM" id="MobiDB-lite"/>
    </source>
</evidence>
<dbReference type="Proteomes" id="UP000824265">
    <property type="component" value="Unassembled WGS sequence"/>
</dbReference>
<dbReference type="PANTHER" id="PTHR42924">
    <property type="entry name" value="EXONUCLEASE"/>
    <property type="match status" value="1"/>
</dbReference>
<dbReference type="NCBIfam" id="TIGR01484">
    <property type="entry name" value="HAD-SF-IIB"/>
    <property type="match status" value="1"/>
</dbReference>
<dbReference type="PANTHER" id="PTHR42924:SF3">
    <property type="entry name" value="POLYMERASE_HISTIDINOL PHOSPHATASE N-TERMINAL DOMAIN-CONTAINING PROTEIN"/>
    <property type="match status" value="1"/>
</dbReference>
<protein>
    <submittedName>
        <fullName evidence="3">Cof-type HAD-IIB family hydrolase</fullName>
    </submittedName>
</protein>
<proteinExistence type="predicted"/>
<evidence type="ECO:0000259" key="2">
    <source>
        <dbReference type="SMART" id="SM00481"/>
    </source>
</evidence>
<dbReference type="SFLD" id="SFLDG01140">
    <property type="entry name" value="C2.B:_Phosphomannomutase_and_P"/>
    <property type="match status" value="1"/>
</dbReference>
<organism evidence="3 4">
    <name type="scientific">Candidatus Acetatifactor stercoripullorum</name>
    <dbReference type="NCBI Taxonomy" id="2838414"/>
    <lineage>
        <taxon>Bacteria</taxon>
        <taxon>Bacillati</taxon>
        <taxon>Bacillota</taxon>
        <taxon>Clostridia</taxon>
        <taxon>Lachnospirales</taxon>
        <taxon>Lachnospiraceae</taxon>
        <taxon>Acetatifactor</taxon>
    </lineage>
</organism>
<dbReference type="InterPro" id="IPR023214">
    <property type="entry name" value="HAD_sf"/>
</dbReference>
<evidence type="ECO:0000313" key="3">
    <source>
        <dbReference type="EMBL" id="HIW81901.1"/>
    </source>
</evidence>
<reference evidence="3" key="1">
    <citation type="journal article" date="2021" name="PeerJ">
        <title>Extensive microbial diversity within the chicken gut microbiome revealed by metagenomics and culture.</title>
        <authorList>
            <person name="Gilroy R."/>
            <person name="Ravi A."/>
            <person name="Getino M."/>
            <person name="Pursley I."/>
            <person name="Horton D.L."/>
            <person name="Alikhan N.F."/>
            <person name="Baker D."/>
            <person name="Gharbi K."/>
            <person name="Hall N."/>
            <person name="Watson M."/>
            <person name="Adriaenssens E.M."/>
            <person name="Foster-Nyarko E."/>
            <person name="Jarju S."/>
            <person name="Secka A."/>
            <person name="Antonio M."/>
            <person name="Oren A."/>
            <person name="Chaudhuri R.R."/>
            <person name="La Ragione R."/>
            <person name="Hildebrand F."/>
            <person name="Pallen M.J."/>
        </authorList>
    </citation>
    <scope>NUCLEOTIDE SEQUENCE</scope>
    <source>
        <strain evidence="3">CHK195-6426</strain>
    </source>
</reference>
<feature type="region of interest" description="Disordered" evidence="1">
    <location>
        <begin position="1"/>
        <end position="24"/>
    </location>
</feature>
<dbReference type="InterPro" id="IPR016195">
    <property type="entry name" value="Pol/histidinol_Pase-like"/>
</dbReference>
<dbReference type="CDD" id="cd07438">
    <property type="entry name" value="PHP_HisPPase_AMP"/>
    <property type="match status" value="1"/>
</dbReference>
<dbReference type="GO" id="GO:0035312">
    <property type="term" value="F:5'-3' DNA exonuclease activity"/>
    <property type="evidence" value="ECO:0007669"/>
    <property type="project" value="TreeGrafter"/>
</dbReference>
<comment type="caution">
    <text evidence="3">The sequence shown here is derived from an EMBL/GenBank/DDBJ whole genome shotgun (WGS) entry which is preliminary data.</text>
</comment>
<dbReference type="SUPFAM" id="SSF56784">
    <property type="entry name" value="HAD-like"/>
    <property type="match status" value="1"/>
</dbReference>
<dbReference type="Pfam" id="PF02811">
    <property type="entry name" value="PHP"/>
    <property type="match status" value="1"/>
</dbReference>
<feature type="domain" description="Polymerase/histidinol phosphatase N-terminal" evidence="2">
    <location>
        <begin position="12"/>
        <end position="97"/>
    </location>
</feature>
<dbReference type="EMBL" id="DXGH01000055">
    <property type="protein sequence ID" value="HIW81901.1"/>
    <property type="molecule type" value="Genomic_DNA"/>
</dbReference>
<dbReference type="SFLD" id="SFLDS00003">
    <property type="entry name" value="Haloacid_Dehalogenase"/>
    <property type="match status" value="1"/>
</dbReference>
<reference evidence="3" key="2">
    <citation type="submission" date="2021-04" db="EMBL/GenBank/DDBJ databases">
        <authorList>
            <person name="Gilroy R."/>
        </authorList>
    </citation>
    <scope>NUCLEOTIDE SEQUENCE</scope>
    <source>
        <strain evidence="3">CHK195-6426</strain>
    </source>
</reference>
<dbReference type="InterPro" id="IPR000150">
    <property type="entry name" value="Cof"/>
</dbReference>
<gene>
    <name evidence="3" type="ORF">H9742_10380</name>
</gene>
<dbReference type="Gene3D" id="3.20.20.140">
    <property type="entry name" value="Metal-dependent hydrolases"/>
    <property type="match status" value="1"/>
</dbReference>
<name>A0A9D1UCU4_9FIRM</name>
<dbReference type="InterPro" id="IPR036412">
    <property type="entry name" value="HAD-like_sf"/>
</dbReference>
<dbReference type="InterPro" id="IPR006379">
    <property type="entry name" value="HAD-SF_hydro_IIB"/>
</dbReference>
<accession>A0A9D1UCU4</accession>
<dbReference type="Gene3D" id="1.10.150.650">
    <property type="match status" value="1"/>
</dbReference>
<dbReference type="GO" id="GO:0004534">
    <property type="term" value="F:5'-3' RNA exonuclease activity"/>
    <property type="evidence" value="ECO:0007669"/>
    <property type="project" value="TreeGrafter"/>
</dbReference>
<dbReference type="Gene3D" id="3.30.1240.10">
    <property type="match status" value="1"/>
</dbReference>
<sequence length="586" mass="64932">MTASISRGVPPVDLHVHSSRSDGTLSPRQLVDYAMEKGLKAFALTDHDTTEGLDEAVSYAQSLRERPCCQDGSLAPKDACPDSVPEVIPGIEFSTEYEGQDIHVVGLYIDYKNEAFGQKLQAFVDSRILRNQKMCSLLQQAGIQISYEKLLLEFPGAVITRAHYARYLLSHGYVKSIKEAFERYVGDDCPYFVPREKVTPFQAVELILKADGIPILAHPGLYSMSDSRLEKLIKELKEAGLLGIEAIYSTYDGAMERKIRALASKYRLLISGGSDFHGANKPGLDLGCGYGSLYIPETVLCAIKECRKNLLFTDLDGTLLLDDSTVSPAMKEALFGMTKKGHRLILTTGRPLPSVLSVCSQLGFLKDGVPLIPNLLVISYNGALVYDCSKKTPVLEHRISQEDIAFITKKAGEAGLHIHGYTDSEILCRFQEDGQENAELRYYRRRIAMPVKWVPDVAQALPYGTWKLQVIHLTDNEALKQFRDSLLPCFEGRLQMIFSNPRYLEILPAQAGKGNALRHVCAYLPAPLSHTFAAGDEENDVSMLLAAQTGIAMKNAVPQAKKAARVITQADNNHDGLLEILNRYFQ</sequence>
<dbReference type="InterPro" id="IPR003141">
    <property type="entry name" value="Pol/His_phosphatase_N"/>
</dbReference>
<evidence type="ECO:0000313" key="4">
    <source>
        <dbReference type="Proteomes" id="UP000824265"/>
    </source>
</evidence>
<dbReference type="SUPFAM" id="SSF89550">
    <property type="entry name" value="PHP domain-like"/>
    <property type="match status" value="1"/>
</dbReference>
<dbReference type="InterPro" id="IPR004013">
    <property type="entry name" value="PHP_dom"/>
</dbReference>
<dbReference type="PROSITE" id="PS01228">
    <property type="entry name" value="COF_1"/>
    <property type="match status" value="1"/>
</dbReference>
<dbReference type="Gene3D" id="3.40.50.1000">
    <property type="entry name" value="HAD superfamily/HAD-like"/>
    <property type="match status" value="1"/>
</dbReference>
<dbReference type="NCBIfam" id="TIGR00099">
    <property type="entry name" value="Cof-subfamily"/>
    <property type="match status" value="1"/>
</dbReference>
<dbReference type="Pfam" id="PF08282">
    <property type="entry name" value="Hydrolase_3"/>
    <property type="match status" value="1"/>
</dbReference>